<evidence type="ECO:0000313" key="1">
    <source>
        <dbReference type="EMBL" id="KAF2468186.1"/>
    </source>
</evidence>
<accession>A0ACB6QPW0</accession>
<gene>
    <name evidence="1" type="ORF">BDR25DRAFT_290863</name>
</gene>
<protein>
    <submittedName>
        <fullName evidence="1">Uncharacterized protein</fullName>
    </submittedName>
</protein>
<organism evidence="1 2">
    <name type="scientific">Lindgomyces ingoldianus</name>
    <dbReference type="NCBI Taxonomy" id="673940"/>
    <lineage>
        <taxon>Eukaryota</taxon>
        <taxon>Fungi</taxon>
        <taxon>Dikarya</taxon>
        <taxon>Ascomycota</taxon>
        <taxon>Pezizomycotina</taxon>
        <taxon>Dothideomycetes</taxon>
        <taxon>Pleosporomycetidae</taxon>
        <taxon>Pleosporales</taxon>
        <taxon>Lindgomycetaceae</taxon>
        <taxon>Lindgomyces</taxon>
    </lineage>
</organism>
<dbReference type="EMBL" id="MU003517">
    <property type="protein sequence ID" value="KAF2468186.1"/>
    <property type="molecule type" value="Genomic_DNA"/>
</dbReference>
<proteinExistence type="predicted"/>
<sequence length="277" mass="29932">MYQRHMCPSIGAIRRPLTRGVTAIANCTAHHFHASARGLEGGCSSDSPASPNASAPRETRRTRSANAFRQVTDLSRRGGLAAGIFPSGQPVDDASNPSTEGAEDSSSSSRPLIRKQYVAGSPPLVRKEFGSGPPPGTMVRAPSTLRITRNAVGTNPPGPNLRARQGSRSSEGRTVGRGNESGPKMRQRNQDGSSSGRVEEQDDKLEDTLSNGMVQHLLRLQRQEWDRVPYHPIYTKGSTAVTELVQSSKELFKGEAPKKKKPGRLEYTIGIQNMHGV</sequence>
<reference evidence="1" key="1">
    <citation type="journal article" date="2020" name="Stud. Mycol.">
        <title>101 Dothideomycetes genomes: a test case for predicting lifestyles and emergence of pathogens.</title>
        <authorList>
            <person name="Haridas S."/>
            <person name="Albert R."/>
            <person name="Binder M."/>
            <person name="Bloem J."/>
            <person name="Labutti K."/>
            <person name="Salamov A."/>
            <person name="Andreopoulos B."/>
            <person name="Baker S."/>
            <person name="Barry K."/>
            <person name="Bills G."/>
            <person name="Bluhm B."/>
            <person name="Cannon C."/>
            <person name="Castanera R."/>
            <person name="Culley D."/>
            <person name="Daum C."/>
            <person name="Ezra D."/>
            <person name="Gonzalez J."/>
            <person name="Henrissat B."/>
            <person name="Kuo A."/>
            <person name="Liang C."/>
            <person name="Lipzen A."/>
            <person name="Lutzoni F."/>
            <person name="Magnuson J."/>
            <person name="Mondo S."/>
            <person name="Nolan M."/>
            <person name="Ohm R."/>
            <person name="Pangilinan J."/>
            <person name="Park H.-J."/>
            <person name="Ramirez L."/>
            <person name="Alfaro M."/>
            <person name="Sun H."/>
            <person name="Tritt A."/>
            <person name="Yoshinaga Y."/>
            <person name="Zwiers L.-H."/>
            <person name="Turgeon B."/>
            <person name="Goodwin S."/>
            <person name="Spatafora J."/>
            <person name="Crous P."/>
            <person name="Grigoriev I."/>
        </authorList>
    </citation>
    <scope>NUCLEOTIDE SEQUENCE</scope>
    <source>
        <strain evidence="1">ATCC 200398</strain>
    </source>
</reference>
<dbReference type="Proteomes" id="UP000799755">
    <property type="component" value="Unassembled WGS sequence"/>
</dbReference>
<keyword evidence="2" id="KW-1185">Reference proteome</keyword>
<name>A0ACB6QPW0_9PLEO</name>
<evidence type="ECO:0000313" key="2">
    <source>
        <dbReference type="Proteomes" id="UP000799755"/>
    </source>
</evidence>
<comment type="caution">
    <text evidence="1">The sequence shown here is derived from an EMBL/GenBank/DDBJ whole genome shotgun (WGS) entry which is preliminary data.</text>
</comment>